<evidence type="ECO:0000256" key="4">
    <source>
        <dbReference type="SAM" id="Phobius"/>
    </source>
</evidence>
<evidence type="ECO:0000256" key="3">
    <source>
        <dbReference type="ARBA" id="ARBA00023163"/>
    </source>
</evidence>
<dbReference type="EMBL" id="PTIY01000005">
    <property type="protein sequence ID" value="PPK72094.1"/>
    <property type="molecule type" value="Genomic_DNA"/>
</dbReference>
<dbReference type="PRINTS" id="PR00598">
    <property type="entry name" value="HTHMARR"/>
</dbReference>
<keyword evidence="7" id="KW-1185">Reference proteome</keyword>
<comment type="caution">
    <text evidence="6">The sequence shown here is derived from an EMBL/GenBank/DDBJ whole genome shotgun (WGS) entry which is preliminary data.</text>
</comment>
<reference evidence="6 7" key="1">
    <citation type="submission" date="2018-02" db="EMBL/GenBank/DDBJ databases">
        <title>Subsurface microbial communities from deep shales in Ohio and West Virginia, USA.</title>
        <authorList>
            <person name="Wrighton K."/>
        </authorList>
    </citation>
    <scope>NUCLEOTIDE SEQUENCE [LARGE SCALE GENOMIC DNA]</scope>
    <source>
        <strain evidence="6 7">OWC-G53F</strain>
    </source>
</reference>
<dbReference type="PROSITE" id="PS50995">
    <property type="entry name" value="HTH_MARR_2"/>
    <property type="match status" value="1"/>
</dbReference>
<dbReference type="SUPFAM" id="SSF46785">
    <property type="entry name" value="Winged helix' DNA-binding domain"/>
    <property type="match status" value="1"/>
</dbReference>
<organism evidence="6 7">
    <name type="scientific">Methylobacter tundripaludum</name>
    <dbReference type="NCBI Taxonomy" id="173365"/>
    <lineage>
        <taxon>Bacteria</taxon>
        <taxon>Pseudomonadati</taxon>
        <taxon>Pseudomonadota</taxon>
        <taxon>Gammaproteobacteria</taxon>
        <taxon>Methylococcales</taxon>
        <taxon>Methylococcaceae</taxon>
        <taxon>Methylobacter</taxon>
    </lineage>
</organism>
<keyword evidence="4" id="KW-1133">Transmembrane helix</keyword>
<keyword evidence="2 6" id="KW-0238">DNA-binding</keyword>
<evidence type="ECO:0000256" key="2">
    <source>
        <dbReference type="ARBA" id="ARBA00023125"/>
    </source>
</evidence>
<dbReference type="InterPro" id="IPR000835">
    <property type="entry name" value="HTH_MarR-typ"/>
</dbReference>
<dbReference type="AlphaFoldDB" id="A0A2S6H3S0"/>
<evidence type="ECO:0000313" key="7">
    <source>
        <dbReference type="Proteomes" id="UP000238071"/>
    </source>
</evidence>
<dbReference type="PROSITE" id="PS01117">
    <property type="entry name" value="HTH_MARR_1"/>
    <property type="match status" value="1"/>
</dbReference>
<keyword evidence="1" id="KW-0805">Transcription regulation</keyword>
<dbReference type="InterPro" id="IPR036388">
    <property type="entry name" value="WH-like_DNA-bd_sf"/>
</dbReference>
<protein>
    <submittedName>
        <fullName evidence="6">DNA-binding MarR family transcriptional regulator</fullName>
    </submittedName>
</protein>
<dbReference type="InterPro" id="IPR023187">
    <property type="entry name" value="Tscrpt_reg_MarR-type_CS"/>
</dbReference>
<name>A0A2S6H3S0_9GAMM</name>
<evidence type="ECO:0000256" key="1">
    <source>
        <dbReference type="ARBA" id="ARBA00023015"/>
    </source>
</evidence>
<dbReference type="GO" id="GO:0003700">
    <property type="term" value="F:DNA-binding transcription factor activity"/>
    <property type="evidence" value="ECO:0007669"/>
    <property type="project" value="InterPro"/>
</dbReference>
<keyword evidence="4" id="KW-0472">Membrane</keyword>
<evidence type="ECO:0000313" key="6">
    <source>
        <dbReference type="EMBL" id="PPK72094.1"/>
    </source>
</evidence>
<keyword evidence="3" id="KW-0804">Transcription</keyword>
<dbReference type="GO" id="GO:0003677">
    <property type="term" value="F:DNA binding"/>
    <property type="evidence" value="ECO:0007669"/>
    <property type="project" value="UniProtKB-KW"/>
</dbReference>
<dbReference type="Proteomes" id="UP000238071">
    <property type="component" value="Unassembled WGS sequence"/>
</dbReference>
<dbReference type="Pfam" id="PF01047">
    <property type="entry name" value="MarR"/>
    <property type="match status" value="1"/>
</dbReference>
<evidence type="ECO:0000259" key="5">
    <source>
        <dbReference type="PROSITE" id="PS50995"/>
    </source>
</evidence>
<dbReference type="InterPro" id="IPR036390">
    <property type="entry name" value="WH_DNA-bd_sf"/>
</dbReference>
<accession>A0A2S6H3S0</accession>
<sequence length="169" mass="20021">MFYIIPITYYIYYFLSLGAFYELLRFQLFMHSKFGFLSYEISHVIRQRFNKEAENIGFTHAQWRALVHLSENENCRQIDLAEILEIKPITLARQIDLLEESGLVRRNKDVEDRRAYRLELTPKAQSIMQELWEIADAVEAEVLKTLTQQEREQMTALLERIKSSLGEAI</sequence>
<keyword evidence="4" id="KW-0812">Transmembrane</keyword>
<dbReference type="PANTHER" id="PTHR42756">
    <property type="entry name" value="TRANSCRIPTIONAL REGULATOR, MARR"/>
    <property type="match status" value="1"/>
</dbReference>
<dbReference type="Gene3D" id="1.10.10.10">
    <property type="entry name" value="Winged helix-like DNA-binding domain superfamily/Winged helix DNA-binding domain"/>
    <property type="match status" value="1"/>
</dbReference>
<proteinExistence type="predicted"/>
<dbReference type="SMART" id="SM00347">
    <property type="entry name" value="HTH_MARR"/>
    <property type="match status" value="1"/>
</dbReference>
<gene>
    <name evidence="6" type="ORF">B0F88_105206</name>
</gene>
<dbReference type="PANTHER" id="PTHR42756:SF1">
    <property type="entry name" value="TRANSCRIPTIONAL REPRESSOR OF EMRAB OPERON"/>
    <property type="match status" value="1"/>
</dbReference>
<feature type="transmembrane region" description="Helical" evidence="4">
    <location>
        <begin position="6"/>
        <end position="24"/>
    </location>
</feature>
<feature type="domain" description="HTH marR-type" evidence="5">
    <location>
        <begin position="31"/>
        <end position="163"/>
    </location>
</feature>